<feature type="transmembrane region" description="Helical" evidence="9">
    <location>
        <begin position="280"/>
        <end position="299"/>
    </location>
</feature>
<evidence type="ECO:0000256" key="4">
    <source>
        <dbReference type="ARBA" id="ARBA00022692"/>
    </source>
</evidence>
<dbReference type="Proteomes" id="UP001156398">
    <property type="component" value="Unassembled WGS sequence"/>
</dbReference>
<keyword evidence="5 9" id="KW-0630">Potassium</keyword>
<feature type="transmembrane region" description="Helical" evidence="9">
    <location>
        <begin position="481"/>
        <end position="504"/>
    </location>
</feature>
<feature type="transmembrane region" description="Helical" evidence="9">
    <location>
        <begin position="376"/>
        <end position="395"/>
    </location>
</feature>
<accession>A0ABT6VYD6</accession>
<keyword evidence="6 9" id="KW-1133">Transmembrane helix</keyword>
<evidence type="ECO:0000256" key="6">
    <source>
        <dbReference type="ARBA" id="ARBA00022989"/>
    </source>
</evidence>
<reference evidence="10 11" key="1">
    <citation type="submission" date="2023-05" db="EMBL/GenBank/DDBJ databases">
        <title>Streptantibioticus silvisoli sp. nov., acidotolerant actinomycetes 1 from pine litter.</title>
        <authorList>
            <person name="Swiecimska M."/>
            <person name="Golinska P."/>
            <person name="Sangal V."/>
            <person name="Wachnowicz B."/>
            <person name="Goodfellow M."/>
        </authorList>
    </citation>
    <scope>NUCLEOTIDE SEQUENCE [LARGE SCALE GENOMIC DNA]</scope>
    <source>
        <strain evidence="10 11">SL54</strain>
    </source>
</reference>
<feature type="transmembrane region" description="Helical" evidence="9">
    <location>
        <begin position="88"/>
        <end position="109"/>
    </location>
</feature>
<dbReference type="Pfam" id="PF03814">
    <property type="entry name" value="KdpA"/>
    <property type="match status" value="1"/>
</dbReference>
<evidence type="ECO:0000313" key="10">
    <source>
        <dbReference type="EMBL" id="MDI5963049.1"/>
    </source>
</evidence>
<dbReference type="PANTHER" id="PTHR30607:SF2">
    <property type="entry name" value="POTASSIUM-TRANSPORTING ATPASE POTASSIUM-BINDING SUBUNIT"/>
    <property type="match status" value="1"/>
</dbReference>
<dbReference type="PIRSF" id="PIRSF001294">
    <property type="entry name" value="K_ATPaseA"/>
    <property type="match status" value="1"/>
</dbReference>
<keyword evidence="3 9" id="KW-0633">Potassium transport</keyword>
<keyword evidence="11" id="KW-1185">Reference proteome</keyword>
<dbReference type="HAMAP" id="MF_00275">
    <property type="entry name" value="KdpA"/>
    <property type="match status" value="1"/>
</dbReference>
<keyword evidence="7 9" id="KW-0406">Ion transport</keyword>
<keyword evidence="2 9" id="KW-1003">Cell membrane</keyword>
<evidence type="ECO:0000256" key="7">
    <source>
        <dbReference type="ARBA" id="ARBA00023065"/>
    </source>
</evidence>
<dbReference type="PANTHER" id="PTHR30607">
    <property type="entry name" value="POTASSIUM-TRANSPORTING ATPASE A CHAIN"/>
    <property type="match status" value="1"/>
</dbReference>
<dbReference type="InterPro" id="IPR004623">
    <property type="entry name" value="KdpA"/>
</dbReference>
<organism evidence="10 11">
    <name type="scientific">Streptantibioticus silvisoli</name>
    <dbReference type="NCBI Taxonomy" id="2705255"/>
    <lineage>
        <taxon>Bacteria</taxon>
        <taxon>Bacillati</taxon>
        <taxon>Actinomycetota</taxon>
        <taxon>Actinomycetes</taxon>
        <taxon>Kitasatosporales</taxon>
        <taxon>Streptomycetaceae</taxon>
        <taxon>Streptantibioticus</taxon>
    </lineage>
</organism>
<comment type="similarity">
    <text evidence="9">Belongs to the KdpA family.</text>
</comment>
<dbReference type="RefSeq" id="WP_271322450.1">
    <property type="nucleotide sequence ID" value="NZ_JAAGKO020000010.1"/>
</dbReference>
<name>A0ABT6VYD6_9ACTN</name>
<evidence type="ECO:0000256" key="5">
    <source>
        <dbReference type="ARBA" id="ARBA00022958"/>
    </source>
</evidence>
<comment type="caution">
    <text evidence="10">The sequence shown here is derived from an EMBL/GenBank/DDBJ whole genome shotgun (WGS) entry which is preliminary data.</text>
</comment>
<evidence type="ECO:0000256" key="9">
    <source>
        <dbReference type="HAMAP-Rule" id="MF_00275"/>
    </source>
</evidence>
<evidence type="ECO:0000256" key="2">
    <source>
        <dbReference type="ARBA" id="ARBA00022475"/>
    </source>
</evidence>
<comment type="function">
    <text evidence="9">Part of the high-affinity ATP-driven potassium transport (or Kdp) system, which catalyzes the hydrolysis of ATP coupled with the electrogenic transport of potassium into the cytoplasm. This subunit binds the extracellular potassium ions and delivers the ions to the membrane domain of KdpB through an intramembrane tunnel.</text>
</comment>
<evidence type="ECO:0000313" key="11">
    <source>
        <dbReference type="Proteomes" id="UP001156398"/>
    </source>
</evidence>
<keyword evidence="4 9" id="KW-0812">Transmembrane</keyword>
<comment type="subunit">
    <text evidence="9">The system is composed of three essential subunits: KdpA, KdpB and KdpC.</text>
</comment>
<evidence type="ECO:0000256" key="3">
    <source>
        <dbReference type="ARBA" id="ARBA00022538"/>
    </source>
</evidence>
<feature type="transmembrane region" description="Helical" evidence="9">
    <location>
        <begin position="172"/>
        <end position="194"/>
    </location>
</feature>
<feature type="transmembrane region" description="Helical" evidence="9">
    <location>
        <begin position="416"/>
        <end position="435"/>
    </location>
</feature>
<dbReference type="NCBIfam" id="TIGR00680">
    <property type="entry name" value="kdpA"/>
    <property type="match status" value="1"/>
</dbReference>
<proteinExistence type="inferred from homology"/>
<feature type="transmembrane region" description="Helical" evidence="9">
    <location>
        <begin position="255"/>
        <end position="273"/>
    </location>
</feature>
<feature type="transmembrane region" description="Helical" evidence="9">
    <location>
        <begin position="61"/>
        <end position="81"/>
    </location>
</feature>
<keyword evidence="1 9" id="KW-0813">Transport</keyword>
<feature type="transmembrane region" description="Helical" evidence="9">
    <location>
        <begin position="524"/>
        <end position="545"/>
    </location>
</feature>
<protein>
    <recommendedName>
        <fullName evidence="9">Potassium-transporting ATPase potassium-binding subunit</fullName>
    </recommendedName>
    <alternativeName>
        <fullName evidence="9">ATP phosphohydrolase [potassium-transporting] A chain</fullName>
    </alternativeName>
    <alternativeName>
        <fullName evidence="9">Potassium-binding and translocating subunit A</fullName>
    </alternativeName>
    <alternativeName>
        <fullName evidence="9">Potassium-translocating ATPase A chain</fullName>
    </alternativeName>
</protein>
<sequence>MNDTLAGWLQVLALIAVLAASYRPLGDYLAHLLTTGKHLRAERFVYRLAGVDGDADQKWSVYLRGVLAFSAVSVVFLYGFLRLQHHLMLSLGFPGIGPGQSFNTAASFVTNTNWQSYSGESAMGHLVQMSGLAVQNFVSAAVGIAVVATLIRGFTRNRTDRVGNFWVDLTRVVWRLLLPLCVVFAIVFVASGMVENFHAVHTVTTIAGQHQGITGGPVASQEAVKELGTNGGGFYNANSAHPFENPNPFTNLVEIYLMLVIGFSLPRTFGAMVGDHRQGYAIVAVMGLIWAASVALITVNELHSVSSSAGHLAGGMMEGKEQRFGIWGSALFAASTTLTSTGAVNSFHDSFSPGGGGMTIFNMMLGEIAPGGTGSGLYGILILAVVAVFVAGLMVGRTPEYLGKKLGGREMKFASLYILTTPAIVLIGAGVAMSLPGERASMLNSGPHGFSEVLYAFTSAANNNGSAFAGIGVNTDWYNTALGLAMLFGRFLPMIFVLALAGSLAHQQPVPVTAGTLPTHRPQFVGLLTGVVLIVVGLTYFPALALGPLAEGLH</sequence>
<comment type="subcellular location">
    <subcellularLocation>
        <location evidence="9">Cell membrane</location>
        <topology evidence="9">Multi-pass membrane protein</topology>
    </subcellularLocation>
</comment>
<feature type="transmembrane region" description="Helical" evidence="9">
    <location>
        <begin position="129"/>
        <end position="151"/>
    </location>
</feature>
<evidence type="ECO:0000256" key="1">
    <source>
        <dbReference type="ARBA" id="ARBA00022448"/>
    </source>
</evidence>
<evidence type="ECO:0000256" key="8">
    <source>
        <dbReference type="ARBA" id="ARBA00023136"/>
    </source>
</evidence>
<keyword evidence="8 9" id="KW-0472">Membrane</keyword>
<gene>
    <name evidence="9 10" type="primary">kdpA</name>
    <name evidence="10" type="ORF">POF43_010085</name>
</gene>
<dbReference type="EMBL" id="JAAGKO020000010">
    <property type="protein sequence ID" value="MDI5963049.1"/>
    <property type="molecule type" value="Genomic_DNA"/>
</dbReference>